<organism evidence="2 3">
    <name type="scientific">Thiocapsa rosea</name>
    <dbReference type="NCBI Taxonomy" id="69360"/>
    <lineage>
        <taxon>Bacteria</taxon>
        <taxon>Pseudomonadati</taxon>
        <taxon>Pseudomonadota</taxon>
        <taxon>Gammaproteobacteria</taxon>
        <taxon>Chromatiales</taxon>
        <taxon>Chromatiaceae</taxon>
        <taxon>Thiocapsa</taxon>
    </lineage>
</organism>
<evidence type="ECO:0000313" key="3">
    <source>
        <dbReference type="Proteomes" id="UP000274556"/>
    </source>
</evidence>
<dbReference type="RefSeq" id="WP_120797910.1">
    <property type="nucleotide sequence ID" value="NZ_RBXL01000001.1"/>
</dbReference>
<sequence length="326" mass="35361">MPPYIELEHMPSAAVMPASRAPSLGAEQGNTAGKVRDWTAFLRELVGAGQLRIGTSQPAVTLEHHGNWPGVRIDDSFGIASGRRFTLRMVLDRWSHIDGSGTDAAEQGPRSDISILDREGAPLLDLGFGEEGRVRGSDVLTRCRTLSRAASWCEPAPQRDGDGAELDSVPFRRLMAELGDSVDVADLAEATGQFRLNPARLRERGSASAVDAELVPCFLEALAEQALPVRITTGTAGVAHTLDCAFFCHRRDGVWQTLRSDSARLRIDTSKIDSAWVLNASEAAHEQTSLRLYDAQGRLLAQLSSVPGFVAIENPIWRTLVNALQD</sequence>
<feature type="domain" description="Haemin-degrading HemS/ChuX" evidence="1">
    <location>
        <begin position="200"/>
        <end position="324"/>
    </location>
</feature>
<dbReference type="Pfam" id="PF05171">
    <property type="entry name" value="HemS"/>
    <property type="match status" value="1"/>
</dbReference>
<dbReference type="Gene3D" id="3.40.1570.10">
    <property type="entry name" value="HemS/ChuS/ChuX like domains"/>
    <property type="match status" value="2"/>
</dbReference>
<evidence type="ECO:0000313" key="2">
    <source>
        <dbReference type="EMBL" id="RKT45695.1"/>
    </source>
</evidence>
<dbReference type="AlphaFoldDB" id="A0A495VB64"/>
<dbReference type="OrthoDB" id="316630at2"/>
<dbReference type="InterPro" id="IPR053733">
    <property type="entry name" value="Heme_Transport_Util_sf"/>
</dbReference>
<accession>A0A495VB64</accession>
<name>A0A495VB64_9GAMM</name>
<reference evidence="2 3" key="1">
    <citation type="submission" date="2018-10" db="EMBL/GenBank/DDBJ databases">
        <title>Genomic Encyclopedia of Archaeal and Bacterial Type Strains, Phase II (KMG-II): from individual species to whole genera.</title>
        <authorList>
            <person name="Goeker M."/>
        </authorList>
    </citation>
    <scope>NUCLEOTIDE SEQUENCE [LARGE SCALE GENOMIC DNA]</scope>
    <source>
        <strain evidence="2 3">DSM 235</strain>
    </source>
</reference>
<dbReference type="EMBL" id="RBXL01000001">
    <property type="protein sequence ID" value="RKT45695.1"/>
    <property type="molecule type" value="Genomic_DNA"/>
</dbReference>
<dbReference type="SUPFAM" id="SSF144064">
    <property type="entry name" value="Heme iron utilization protein-like"/>
    <property type="match status" value="1"/>
</dbReference>
<protein>
    <submittedName>
        <fullName evidence="2">Putative hemin transport protein</fullName>
    </submittedName>
</protein>
<gene>
    <name evidence="2" type="ORF">BDD21_3167</name>
</gene>
<comment type="caution">
    <text evidence="2">The sequence shown here is derived from an EMBL/GenBank/DDBJ whole genome shotgun (WGS) entry which is preliminary data.</text>
</comment>
<evidence type="ECO:0000259" key="1">
    <source>
        <dbReference type="Pfam" id="PF05171"/>
    </source>
</evidence>
<keyword evidence="3" id="KW-1185">Reference proteome</keyword>
<dbReference type="Proteomes" id="UP000274556">
    <property type="component" value="Unassembled WGS sequence"/>
</dbReference>
<dbReference type="InterPro" id="IPR007845">
    <property type="entry name" value="HemS/ChuX_dom"/>
</dbReference>
<proteinExistence type="predicted"/>
<dbReference type="GO" id="GO:0006826">
    <property type="term" value="P:iron ion transport"/>
    <property type="evidence" value="ECO:0007669"/>
    <property type="project" value="InterPro"/>
</dbReference>